<comment type="caution">
    <text evidence="1">The sequence shown here is derived from an EMBL/GenBank/DDBJ whole genome shotgun (WGS) entry which is preliminary data.</text>
</comment>
<sequence>SRQEPVLELPLTGAGSQKATSLAFNPKQRGLLGVGDDSGRVRVFRLPFRLSEQQKMEANQVSLPLF</sequence>
<name>A0ABP0RZI7_9DINO</name>
<feature type="non-terminal residue" evidence="1">
    <location>
        <position position="1"/>
    </location>
</feature>
<evidence type="ECO:0000313" key="1">
    <source>
        <dbReference type="EMBL" id="CAK9105494.1"/>
    </source>
</evidence>
<accession>A0ABP0RZI7</accession>
<protein>
    <submittedName>
        <fullName evidence="1">WD repeat-containing protein 34</fullName>
    </submittedName>
</protein>
<dbReference type="EMBL" id="CAXAMM010042551">
    <property type="protein sequence ID" value="CAK9105494.1"/>
    <property type="molecule type" value="Genomic_DNA"/>
</dbReference>
<proteinExistence type="predicted"/>
<dbReference type="Proteomes" id="UP001642464">
    <property type="component" value="Unassembled WGS sequence"/>
</dbReference>
<gene>
    <name evidence="1" type="ORF">SCF082_LOCUS49166</name>
</gene>
<keyword evidence="2" id="KW-1185">Reference proteome</keyword>
<organism evidence="1 2">
    <name type="scientific">Durusdinium trenchii</name>
    <dbReference type="NCBI Taxonomy" id="1381693"/>
    <lineage>
        <taxon>Eukaryota</taxon>
        <taxon>Sar</taxon>
        <taxon>Alveolata</taxon>
        <taxon>Dinophyceae</taxon>
        <taxon>Suessiales</taxon>
        <taxon>Symbiodiniaceae</taxon>
        <taxon>Durusdinium</taxon>
    </lineage>
</organism>
<evidence type="ECO:0000313" key="2">
    <source>
        <dbReference type="Proteomes" id="UP001642464"/>
    </source>
</evidence>
<reference evidence="1 2" key="1">
    <citation type="submission" date="2024-02" db="EMBL/GenBank/DDBJ databases">
        <authorList>
            <person name="Chen Y."/>
            <person name="Shah S."/>
            <person name="Dougan E. K."/>
            <person name="Thang M."/>
            <person name="Chan C."/>
        </authorList>
    </citation>
    <scope>NUCLEOTIDE SEQUENCE [LARGE SCALE GENOMIC DNA]</scope>
</reference>